<keyword evidence="7" id="KW-0057">Aromatic amino acid biosynthesis</keyword>
<dbReference type="AlphaFoldDB" id="A0AAN7RCN7"/>
<evidence type="ECO:0000313" key="11">
    <source>
        <dbReference type="Proteomes" id="UP001346149"/>
    </source>
</evidence>
<sequence length="330" mass="37423">MMDGLTLDLDQATNGWGNVCHCWTILITRLEIQVKSTNLYATQTGYGSSHPFPVPVICSLTEAKNRSLLSDVYRRKMVKEASETMTLETVRNSLNEQENTIIYSLIDRANYPLNPKMYDESASLIPGFDGSLVKFMVMETEAVHAKCGRYENPEELPFFPGNLPSSLVPSQEYPNILHLTASSINMNESIWDFYFQKLLPLISAPGEDGNYAKCAASDLNCLQALSRRIHYGKFVAEIKFIETPRDYEPEIRSQNSSSLMKLLTFEDVEETVKRRVEKKAAVYGQRVSLVEAEPGQKPKIDPAVISRLYDEWVMPLTKKVEVEYLLGRLD</sequence>
<dbReference type="PANTHER" id="PTHR21145:SF12">
    <property type="entry name" value="CHORISMATE MUTASE"/>
    <property type="match status" value="1"/>
</dbReference>
<dbReference type="InterPro" id="IPR008238">
    <property type="entry name" value="Chorismate_mutase_AroQ_euk"/>
</dbReference>
<dbReference type="Proteomes" id="UP001346149">
    <property type="component" value="Unassembled WGS sequence"/>
</dbReference>
<organism evidence="10 11">
    <name type="scientific">Trapa natans</name>
    <name type="common">Water chestnut</name>
    <dbReference type="NCBI Taxonomy" id="22666"/>
    <lineage>
        <taxon>Eukaryota</taxon>
        <taxon>Viridiplantae</taxon>
        <taxon>Streptophyta</taxon>
        <taxon>Embryophyta</taxon>
        <taxon>Tracheophyta</taxon>
        <taxon>Spermatophyta</taxon>
        <taxon>Magnoliopsida</taxon>
        <taxon>eudicotyledons</taxon>
        <taxon>Gunneridae</taxon>
        <taxon>Pentapetalae</taxon>
        <taxon>rosids</taxon>
        <taxon>malvids</taxon>
        <taxon>Myrtales</taxon>
        <taxon>Lythraceae</taxon>
        <taxon>Trapa</taxon>
    </lineage>
</organism>
<comment type="pathway">
    <text evidence="3">Metabolic intermediate biosynthesis; prephenate biosynthesis; prephenate from chorismate: step 1/1.</text>
</comment>
<evidence type="ECO:0000259" key="9">
    <source>
        <dbReference type="Pfam" id="PF01817"/>
    </source>
</evidence>
<feature type="domain" description="Chorismate mutase" evidence="9">
    <location>
        <begin position="212"/>
        <end position="321"/>
    </location>
</feature>
<reference evidence="10 11" key="1">
    <citation type="journal article" date="2023" name="Hortic Res">
        <title>Pangenome of water caltrop reveals structural variations and asymmetric subgenome divergence after allopolyploidization.</title>
        <authorList>
            <person name="Zhang X."/>
            <person name="Chen Y."/>
            <person name="Wang L."/>
            <person name="Yuan Y."/>
            <person name="Fang M."/>
            <person name="Shi L."/>
            <person name="Lu R."/>
            <person name="Comes H.P."/>
            <person name="Ma Y."/>
            <person name="Chen Y."/>
            <person name="Huang G."/>
            <person name="Zhou Y."/>
            <person name="Zheng Z."/>
            <person name="Qiu Y."/>
        </authorList>
    </citation>
    <scope>NUCLEOTIDE SEQUENCE [LARGE SCALE GENOMIC DNA]</scope>
    <source>
        <strain evidence="10">F231</strain>
    </source>
</reference>
<dbReference type="EMBL" id="JAXQNO010000005">
    <property type="protein sequence ID" value="KAK4797942.1"/>
    <property type="molecule type" value="Genomic_DNA"/>
</dbReference>
<evidence type="ECO:0000256" key="1">
    <source>
        <dbReference type="ARBA" id="ARBA00000824"/>
    </source>
</evidence>
<accession>A0AAN7RCN7</accession>
<keyword evidence="5" id="KW-0963">Cytoplasm</keyword>
<dbReference type="InterPro" id="IPR036263">
    <property type="entry name" value="Chorismate_II_sf"/>
</dbReference>
<keyword evidence="11" id="KW-1185">Reference proteome</keyword>
<dbReference type="InterPro" id="IPR037039">
    <property type="entry name" value="CM_AroQ_sf_eucaryotic"/>
</dbReference>
<dbReference type="PANTHER" id="PTHR21145">
    <property type="entry name" value="CHORISMATE MUTASE"/>
    <property type="match status" value="1"/>
</dbReference>
<protein>
    <recommendedName>
        <fullName evidence="4">chorismate mutase</fullName>
        <ecNumber evidence="4">5.4.99.5</ecNumber>
    </recommendedName>
</protein>
<evidence type="ECO:0000256" key="4">
    <source>
        <dbReference type="ARBA" id="ARBA00012404"/>
    </source>
</evidence>
<dbReference type="GO" id="GO:0046417">
    <property type="term" value="P:chorismate metabolic process"/>
    <property type="evidence" value="ECO:0007669"/>
    <property type="project" value="InterPro"/>
</dbReference>
<dbReference type="GO" id="GO:0004106">
    <property type="term" value="F:chorismate mutase activity"/>
    <property type="evidence" value="ECO:0007669"/>
    <property type="project" value="UniProtKB-EC"/>
</dbReference>
<comment type="caution">
    <text evidence="10">The sequence shown here is derived from an EMBL/GenBank/DDBJ whole genome shotgun (WGS) entry which is preliminary data.</text>
</comment>
<proteinExistence type="predicted"/>
<dbReference type="Gene3D" id="1.10.590.10">
    <property type="entry name" value="Chorismate mutase, AroQ class superfamily, eukaryotic"/>
    <property type="match status" value="1"/>
</dbReference>
<evidence type="ECO:0000256" key="6">
    <source>
        <dbReference type="ARBA" id="ARBA00022605"/>
    </source>
</evidence>
<dbReference type="GO" id="GO:0008652">
    <property type="term" value="P:amino acid biosynthetic process"/>
    <property type="evidence" value="ECO:0007669"/>
    <property type="project" value="UniProtKB-KW"/>
</dbReference>
<name>A0AAN7RCN7_TRANT</name>
<dbReference type="GO" id="GO:0009073">
    <property type="term" value="P:aromatic amino acid family biosynthetic process"/>
    <property type="evidence" value="ECO:0007669"/>
    <property type="project" value="UniProtKB-KW"/>
</dbReference>
<evidence type="ECO:0000256" key="7">
    <source>
        <dbReference type="ARBA" id="ARBA00023141"/>
    </source>
</evidence>
<dbReference type="SUPFAM" id="SSF48600">
    <property type="entry name" value="Chorismate mutase II"/>
    <property type="match status" value="1"/>
</dbReference>
<keyword evidence="8" id="KW-0413">Isomerase</keyword>
<keyword evidence="6" id="KW-0028">Amino-acid biosynthesis</keyword>
<dbReference type="InterPro" id="IPR002701">
    <property type="entry name" value="CM_II_prokaryot"/>
</dbReference>
<evidence type="ECO:0000256" key="3">
    <source>
        <dbReference type="ARBA" id="ARBA00004817"/>
    </source>
</evidence>
<evidence type="ECO:0000256" key="8">
    <source>
        <dbReference type="ARBA" id="ARBA00023235"/>
    </source>
</evidence>
<gene>
    <name evidence="10" type="ORF">SAY86_030268</name>
</gene>
<dbReference type="PROSITE" id="PS51169">
    <property type="entry name" value="CHORISMATE_MUT_3"/>
    <property type="match status" value="1"/>
</dbReference>
<dbReference type="Pfam" id="PF01817">
    <property type="entry name" value="CM_2"/>
    <property type="match status" value="1"/>
</dbReference>
<dbReference type="GO" id="GO:0005737">
    <property type="term" value="C:cytoplasm"/>
    <property type="evidence" value="ECO:0007669"/>
    <property type="project" value="UniProtKB-SubCell"/>
</dbReference>
<dbReference type="NCBIfam" id="TIGR01802">
    <property type="entry name" value="CM_pl-yst"/>
    <property type="match status" value="1"/>
</dbReference>
<dbReference type="EC" id="5.4.99.5" evidence="4"/>
<comment type="catalytic activity">
    <reaction evidence="1">
        <text>chorismate = prephenate</text>
        <dbReference type="Rhea" id="RHEA:13897"/>
        <dbReference type="ChEBI" id="CHEBI:29748"/>
        <dbReference type="ChEBI" id="CHEBI:29934"/>
        <dbReference type="EC" id="5.4.99.5"/>
    </reaction>
</comment>
<comment type="subcellular location">
    <subcellularLocation>
        <location evidence="2">Cytoplasm</location>
    </subcellularLocation>
</comment>
<evidence type="ECO:0000256" key="2">
    <source>
        <dbReference type="ARBA" id="ARBA00004496"/>
    </source>
</evidence>
<evidence type="ECO:0000256" key="5">
    <source>
        <dbReference type="ARBA" id="ARBA00022490"/>
    </source>
</evidence>
<evidence type="ECO:0000313" key="10">
    <source>
        <dbReference type="EMBL" id="KAK4797942.1"/>
    </source>
</evidence>